<evidence type="ECO:0000313" key="1">
    <source>
        <dbReference type="EMBL" id="KAA1130989.1"/>
    </source>
</evidence>
<dbReference type="AlphaFoldDB" id="A0A5B0S0H3"/>
<proteinExistence type="predicted"/>
<reference evidence="1 2" key="1">
    <citation type="submission" date="2019-05" db="EMBL/GenBank/DDBJ databases">
        <title>Emergence of the Ug99 lineage of the wheat stem rust pathogen through somatic hybridization.</title>
        <authorList>
            <person name="Li F."/>
            <person name="Upadhyaya N.M."/>
            <person name="Sperschneider J."/>
            <person name="Matny O."/>
            <person name="Nguyen-Phuc H."/>
            <person name="Mago R."/>
            <person name="Raley C."/>
            <person name="Miller M.E."/>
            <person name="Silverstein K.A.T."/>
            <person name="Henningsen E."/>
            <person name="Hirsch C.D."/>
            <person name="Visser B."/>
            <person name="Pretorius Z.A."/>
            <person name="Steffenson B.J."/>
            <person name="Schwessinger B."/>
            <person name="Dodds P.N."/>
            <person name="Figueroa M."/>
        </authorList>
    </citation>
    <scope>NUCLEOTIDE SEQUENCE [LARGE SCALE GENOMIC DNA]</scope>
    <source>
        <strain evidence="1 2">Ug99</strain>
    </source>
</reference>
<comment type="caution">
    <text evidence="1">The sequence shown here is derived from an EMBL/GenBank/DDBJ whole genome shotgun (WGS) entry which is preliminary data.</text>
</comment>
<evidence type="ECO:0000313" key="2">
    <source>
        <dbReference type="Proteomes" id="UP000325313"/>
    </source>
</evidence>
<sequence>MIAKLIAKSHSLPINFHQHGHDSYDPHHSTVPNNTVSGSQKPNLIRTESFQMGQTTVSYCHQITSPDGVTLLKPNSTEVKPVAVQSNTPISLTPTGCSQYKCDMSVLFPPQMSNCQTVVQTLLNNSTGSFIAPPSRLTSAFFNKNDQRKLLRSLFADTWVVVSAGDCAVTFQNNVMEHNHYVQSTWAKLGLESEKILARCLIPNPASHGGQCMFGSYLDYNLDNLGLVVSGWSDERDIAKSL</sequence>
<organism evidence="1 2">
    <name type="scientific">Puccinia graminis f. sp. tritici</name>
    <dbReference type="NCBI Taxonomy" id="56615"/>
    <lineage>
        <taxon>Eukaryota</taxon>
        <taxon>Fungi</taxon>
        <taxon>Dikarya</taxon>
        <taxon>Basidiomycota</taxon>
        <taxon>Pucciniomycotina</taxon>
        <taxon>Pucciniomycetes</taxon>
        <taxon>Pucciniales</taxon>
        <taxon>Pucciniaceae</taxon>
        <taxon>Puccinia</taxon>
    </lineage>
</organism>
<name>A0A5B0S0H3_PUCGR</name>
<gene>
    <name evidence="1" type="ORF">PGTUg99_021215</name>
</gene>
<dbReference type="EMBL" id="VDEP01000105">
    <property type="protein sequence ID" value="KAA1130989.1"/>
    <property type="molecule type" value="Genomic_DNA"/>
</dbReference>
<protein>
    <submittedName>
        <fullName evidence="1">Uncharacterized protein</fullName>
    </submittedName>
</protein>
<dbReference type="Proteomes" id="UP000325313">
    <property type="component" value="Unassembled WGS sequence"/>
</dbReference>
<accession>A0A5B0S0H3</accession>